<feature type="domain" description="EamA" evidence="6">
    <location>
        <begin position="4"/>
        <end position="132"/>
    </location>
</feature>
<dbReference type="RefSeq" id="WP_225697957.1">
    <property type="nucleotide sequence ID" value="NZ_JAIXNE010000002.1"/>
</dbReference>
<keyword evidence="3 5" id="KW-1133">Transmembrane helix</keyword>
<feature type="transmembrane region" description="Helical" evidence="5">
    <location>
        <begin position="197"/>
        <end position="218"/>
    </location>
</feature>
<evidence type="ECO:0000256" key="5">
    <source>
        <dbReference type="SAM" id="Phobius"/>
    </source>
</evidence>
<proteinExistence type="predicted"/>
<feature type="transmembrane region" description="Helical" evidence="5">
    <location>
        <begin position="65"/>
        <end position="86"/>
    </location>
</feature>
<evidence type="ECO:0000313" key="7">
    <source>
        <dbReference type="EMBL" id="MCA6074847.1"/>
    </source>
</evidence>
<evidence type="ECO:0000256" key="3">
    <source>
        <dbReference type="ARBA" id="ARBA00022989"/>
    </source>
</evidence>
<dbReference type="PANTHER" id="PTHR22911:SF6">
    <property type="entry name" value="SOLUTE CARRIER FAMILY 35 MEMBER G1"/>
    <property type="match status" value="1"/>
</dbReference>
<dbReference type="InterPro" id="IPR000620">
    <property type="entry name" value="EamA_dom"/>
</dbReference>
<dbReference type="GO" id="GO:0016020">
    <property type="term" value="C:membrane"/>
    <property type="evidence" value="ECO:0007669"/>
    <property type="project" value="UniProtKB-SubCell"/>
</dbReference>
<dbReference type="AlphaFoldDB" id="A0A9X1KYI0"/>
<evidence type="ECO:0000256" key="2">
    <source>
        <dbReference type="ARBA" id="ARBA00022692"/>
    </source>
</evidence>
<evidence type="ECO:0000313" key="8">
    <source>
        <dbReference type="EMBL" id="MCA6076024.1"/>
    </source>
</evidence>
<feature type="transmembrane region" description="Helical" evidence="5">
    <location>
        <begin position="35"/>
        <end position="53"/>
    </location>
</feature>
<accession>A0A9X1KYI0</accession>
<feature type="transmembrane region" description="Helical" evidence="5">
    <location>
        <begin position="7"/>
        <end position="29"/>
    </location>
</feature>
<evidence type="ECO:0000256" key="4">
    <source>
        <dbReference type="ARBA" id="ARBA00023136"/>
    </source>
</evidence>
<name>A0A9X1KYI0_9BACT</name>
<feature type="domain" description="EamA" evidence="6">
    <location>
        <begin position="145"/>
        <end position="272"/>
    </location>
</feature>
<gene>
    <name evidence="7" type="ORF">LDX50_08195</name>
    <name evidence="8" type="ORF">LDX50_14165</name>
    <name evidence="9" type="ORF">LDX50_19885</name>
</gene>
<keyword evidence="2 5" id="KW-0812">Transmembrane</keyword>
<feature type="transmembrane region" description="Helical" evidence="5">
    <location>
        <begin position="173"/>
        <end position="191"/>
    </location>
</feature>
<evidence type="ECO:0000313" key="9">
    <source>
        <dbReference type="EMBL" id="MCA6077152.1"/>
    </source>
</evidence>
<organism evidence="8 10">
    <name type="scientific">Fulvivirga sedimenti</name>
    <dbReference type="NCBI Taxonomy" id="2879465"/>
    <lineage>
        <taxon>Bacteria</taxon>
        <taxon>Pseudomonadati</taxon>
        <taxon>Bacteroidota</taxon>
        <taxon>Cytophagia</taxon>
        <taxon>Cytophagales</taxon>
        <taxon>Fulvivirgaceae</taxon>
        <taxon>Fulvivirga</taxon>
    </lineage>
</organism>
<reference evidence="8" key="1">
    <citation type="submission" date="2021-09" db="EMBL/GenBank/DDBJ databases">
        <title>Fulvivirga sp. isolated from coastal sediment.</title>
        <authorList>
            <person name="Yu H."/>
        </authorList>
    </citation>
    <scope>NUCLEOTIDE SEQUENCE</scope>
    <source>
        <strain evidence="8">1062</strain>
    </source>
</reference>
<dbReference type="EMBL" id="JAIXNE010000004">
    <property type="protein sequence ID" value="MCA6077152.1"/>
    <property type="molecule type" value="Genomic_DNA"/>
</dbReference>
<dbReference type="InterPro" id="IPR037185">
    <property type="entry name" value="EmrE-like"/>
</dbReference>
<dbReference type="SUPFAM" id="SSF103481">
    <property type="entry name" value="Multidrug resistance efflux transporter EmrE"/>
    <property type="match status" value="2"/>
</dbReference>
<dbReference type="Pfam" id="PF00892">
    <property type="entry name" value="EamA"/>
    <property type="match status" value="2"/>
</dbReference>
<dbReference type="EMBL" id="JAIXNE010000003">
    <property type="protein sequence ID" value="MCA6076024.1"/>
    <property type="molecule type" value="Genomic_DNA"/>
</dbReference>
<dbReference type="PANTHER" id="PTHR22911">
    <property type="entry name" value="ACYL-MALONYL CONDENSING ENZYME-RELATED"/>
    <property type="match status" value="1"/>
</dbReference>
<keyword evidence="10" id="KW-1185">Reference proteome</keyword>
<feature type="transmembrane region" description="Helical" evidence="5">
    <location>
        <begin position="92"/>
        <end position="110"/>
    </location>
</feature>
<comment type="caution">
    <text evidence="8">The sequence shown here is derived from an EMBL/GenBank/DDBJ whole genome shotgun (WGS) entry which is preliminary data.</text>
</comment>
<evidence type="ECO:0000259" key="6">
    <source>
        <dbReference type="Pfam" id="PF00892"/>
    </source>
</evidence>
<keyword evidence="4 5" id="KW-0472">Membrane</keyword>
<feature type="transmembrane region" description="Helical" evidence="5">
    <location>
        <begin position="230"/>
        <end position="249"/>
    </location>
</feature>
<feature type="transmembrane region" description="Helical" evidence="5">
    <location>
        <begin position="117"/>
        <end position="135"/>
    </location>
</feature>
<sequence>MISRGVGFMLLATFVFALMNVFVKLLPAIPAVEIVFFRSLISLVISVVILRSQGVSIWGKSRGWLLLRGTAGAIALVLYFITIQLIPLATAVTIQFITPIFTTIIGIFINRERVAPVQWIFFLIAFSGVLLVQGFDPRITPQLLLIGVVAAFFSGLAYNFIRKLKTSEHPLVIIFYFPLVTMPLTGAYSAFKWVQPSGWEWVFLLMVGVLTQIAQYYMTRAYQEEELNKVASVSYIGIFYALIFGWVIFGENFNLQTYLGMAVVLLGVVLNLWYKQYRMPKIN</sequence>
<protein>
    <submittedName>
        <fullName evidence="8">DMT family transporter</fullName>
    </submittedName>
</protein>
<evidence type="ECO:0000313" key="10">
    <source>
        <dbReference type="Proteomes" id="UP001139409"/>
    </source>
</evidence>
<evidence type="ECO:0000256" key="1">
    <source>
        <dbReference type="ARBA" id="ARBA00004141"/>
    </source>
</evidence>
<dbReference type="EMBL" id="JAIXNE010000002">
    <property type="protein sequence ID" value="MCA6074847.1"/>
    <property type="molecule type" value="Genomic_DNA"/>
</dbReference>
<feature type="transmembrane region" description="Helical" evidence="5">
    <location>
        <begin position="255"/>
        <end position="274"/>
    </location>
</feature>
<dbReference type="Gene3D" id="1.10.3730.20">
    <property type="match status" value="1"/>
</dbReference>
<feature type="transmembrane region" description="Helical" evidence="5">
    <location>
        <begin position="141"/>
        <end position="161"/>
    </location>
</feature>
<dbReference type="Proteomes" id="UP001139409">
    <property type="component" value="Unassembled WGS sequence"/>
</dbReference>
<comment type="subcellular location">
    <subcellularLocation>
        <location evidence="1">Membrane</location>
        <topology evidence="1">Multi-pass membrane protein</topology>
    </subcellularLocation>
</comment>